<name>A7AMT4_BABBO</name>
<dbReference type="SMART" id="SM01228">
    <property type="entry name" value="GIDA_assoc_3"/>
    <property type="match status" value="1"/>
</dbReference>
<dbReference type="GO" id="GO:0030488">
    <property type="term" value="P:tRNA methylation"/>
    <property type="evidence" value="ECO:0007669"/>
    <property type="project" value="TreeGrafter"/>
</dbReference>
<dbReference type="InParanoid" id="A7AMT4"/>
<evidence type="ECO:0000259" key="5">
    <source>
        <dbReference type="SMART" id="SM01228"/>
    </source>
</evidence>
<keyword evidence="3" id="KW-0285">Flavoprotein</keyword>
<comment type="similarity">
    <text evidence="2">Belongs to the MnmG family.</text>
</comment>
<dbReference type="InterPro" id="IPR026904">
    <property type="entry name" value="MnmG_C"/>
</dbReference>
<dbReference type="eggNOG" id="KOG2311">
    <property type="taxonomic scope" value="Eukaryota"/>
</dbReference>
<dbReference type="InterPro" id="IPR044920">
    <property type="entry name" value="MnmG_C_subdom_sf"/>
</dbReference>
<evidence type="ECO:0000256" key="1">
    <source>
        <dbReference type="ARBA" id="ARBA00001974"/>
    </source>
</evidence>
<dbReference type="Proteomes" id="UP000002173">
    <property type="component" value="Chromosome 3"/>
</dbReference>
<keyword evidence="7" id="KW-1185">Reference proteome</keyword>
<dbReference type="FunFam" id="3.50.50.60:FF:000002">
    <property type="entry name" value="tRNA uridine 5-carboxymethylaminomethyl modification enzyme MnmG"/>
    <property type="match status" value="1"/>
</dbReference>
<dbReference type="Pfam" id="PF01134">
    <property type="entry name" value="GIDA"/>
    <property type="match status" value="1"/>
</dbReference>
<evidence type="ECO:0000313" key="7">
    <source>
        <dbReference type="Proteomes" id="UP000002173"/>
    </source>
</evidence>
<dbReference type="OMA" id="IAMMSCN"/>
<dbReference type="SUPFAM" id="SSF51905">
    <property type="entry name" value="FAD/NAD(P)-binding domain"/>
    <property type="match status" value="1"/>
</dbReference>
<dbReference type="InterPro" id="IPR036188">
    <property type="entry name" value="FAD/NAD-bd_sf"/>
</dbReference>
<dbReference type="GO" id="GO:0050660">
    <property type="term" value="F:flavin adenine dinucleotide binding"/>
    <property type="evidence" value="ECO:0007669"/>
    <property type="project" value="InterPro"/>
</dbReference>
<dbReference type="AlphaFoldDB" id="A7AMT4"/>
<dbReference type="PANTHER" id="PTHR11806">
    <property type="entry name" value="GLUCOSE INHIBITED DIVISION PROTEIN A"/>
    <property type="match status" value="1"/>
</dbReference>
<dbReference type="GO" id="GO:0002098">
    <property type="term" value="P:tRNA wobble uridine modification"/>
    <property type="evidence" value="ECO:0007669"/>
    <property type="project" value="InterPro"/>
</dbReference>
<dbReference type="PANTHER" id="PTHR11806:SF0">
    <property type="entry name" value="PROTEIN MTO1 HOMOLOG, MITOCHONDRIAL"/>
    <property type="match status" value="1"/>
</dbReference>
<dbReference type="InterPro" id="IPR047001">
    <property type="entry name" value="MnmG_C_subdom"/>
</dbReference>
<dbReference type="Gene3D" id="3.50.50.60">
    <property type="entry name" value="FAD/NAD(P)-binding domain"/>
    <property type="match status" value="2"/>
</dbReference>
<evidence type="ECO:0000256" key="2">
    <source>
        <dbReference type="ARBA" id="ARBA00007653"/>
    </source>
</evidence>
<dbReference type="InterPro" id="IPR040131">
    <property type="entry name" value="MnmG_N"/>
</dbReference>
<dbReference type="NCBIfam" id="TIGR00136">
    <property type="entry name" value="mnmG_gidA"/>
    <property type="match status" value="1"/>
</dbReference>
<feature type="domain" description="tRNA uridine 5-carboxymethylaminomethyl modification enzyme C-terminal subdomain" evidence="5">
    <location>
        <begin position="619"/>
        <end position="704"/>
    </location>
</feature>
<gene>
    <name evidence="6" type="ORF">BBOV_III003040</name>
</gene>
<evidence type="ECO:0000256" key="3">
    <source>
        <dbReference type="ARBA" id="ARBA00022630"/>
    </source>
</evidence>
<proteinExistence type="inferred from homology"/>
<dbReference type="InterPro" id="IPR002218">
    <property type="entry name" value="MnmG-rel"/>
</dbReference>
<dbReference type="FunCoup" id="A7AMT4">
    <property type="interactions" value="272"/>
</dbReference>
<accession>A7AMT4</accession>
<reference evidence="6 7" key="1">
    <citation type="journal article" date="2007" name="PLoS Pathog.">
        <title>Genome sequence of Babesia bovis and comparative analysis of apicomplexan hemoprotozoa.</title>
        <authorList>
            <person name="Brayton K.A."/>
            <person name="Lau A.O.T."/>
            <person name="Herndon D.R."/>
            <person name="Hannick L."/>
            <person name="Kappmeyer L.S."/>
            <person name="Berens S.J."/>
            <person name="Bidwell S.L."/>
            <person name="Brown W.C."/>
            <person name="Crabtree J."/>
            <person name="Fadrosh D."/>
            <person name="Feldblum T."/>
            <person name="Forberger H.A."/>
            <person name="Haas B.J."/>
            <person name="Howell J.M."/>
            <person name="Khouri H."/>
            <person name="Koo H."/>
            <person name="Mann D.J."/>
            <person name="Norimine J."/>
            <person name="Paulsen I.T."/>
            <person name="Radune D."/>
            <person name="Ren Q."/>
            <person name="Smith R.K. Jr."/>
            <person name="Suarez C.E."/>
            <person name="White O."/>
            <person name="Wortman J.R."/>
            <person name="Knowles D.P. Jr."/>
            <person name="McElwain T.F."/>
            <person name="Nene V.M."/>
        </authorList>
    </citation>
    <scope>NUCLEOTIDE SEQUENCE [LARGE SCALE GENOMIC DNA]</scope>
    <source>
        <strain evidence="6">T2Bo</strain>
    </source>
</reference>
<dbReference type="STRING" id="5865.A7AMT4"/>
<keyword evidence="4" id="KW-0274">FAD</keyword>
<comment type="cofactor">
    <cofactor evidence="1">
        <name>FAD</name>
        <dbReference type="ChEBI" id="CHEBI:57692"/>
    </cofactor>
</comment>
<dbReference type="Pfam" id="PF13932">
    <property type="entry name" value="SAM_GIDA_C"/>
    <property type="match status" value="1"/>
</dbReference>
<evidence type="ECO:0000313" key="6">
    <source>
        <dbReference type="EMBL" id="EDO07868.1"/>
    </source>
</evidence>
<dbReference type="PRINTS" id="PR00411">
    <property type="entry name" value="PNDRDTASEI"/>
</dbReference>
<dbReference type="InterPro" id="IPR004416">
    <property type="entry name" value="MnmG"/>
</dbReference>
<dbReference type="EMBL" id="AAXT01000001">
    <property type="protein sequence ID" value="EDO07868.1"/>
    <property type="molecule type" value="Genomic_DNA"/>
</dbReference>
<dbReference type="Gene3D" id="1.10.150.570">
    <property type="entry name" value="GidA associated domain, C-terminal subdomain"/>
    <property type="match status" value="1"/>
</dbReference>
<organism evidence="6 7">
    <name type="scientific">Babesia bovis</name>
    <dbReference type="NCBI Taxonomy" id="5865"/>
    <lineage>
        <taxon>Eukaryota</taxon>
        <taxon>Sar</taxon>
        <taxon>Alveolata</taxon>
        <taxon>Apicomplexa</taxon>
        <taxon>Aconoidasida</taxon>
        <taxon>Piroplasmida</taxon>
        <taxon>Babesiidae</taxon>
        <taxon>Babesia</taxon>
    </lineage>
</organism>
<comment type="caution">
    <text evidence="6">The sequence shown here is derived from an EMBL/GenBank/DDBJ whole genome shotgun (WGS) entry which is preliminary data.</text>
</comment>
<sequence length="711" mass="79224">MQLLPLVCVTIFVDFSRALRQRRVVTPAFSFPDVVIIGGGHAGCEAAAASARVGAKTLLITARKETIGEMSCNPSVGGIGKGNIVCEIDALDGIMGRAADEGAVMYHLLNSSRGPAVRGPRAQTDRDVYARAVRRLINNYSNLHVEEGMVDDIVVDGGAVRGVILSNGRNINCKSVVVTTGTFLRGRCHRSKNLIPGGRFDRLNQNFELPAEGLCSTFKRLGISTNRFKTGTPPRLKRDTINYDILEVQYSDEHPIPFSYLNVDTSNLLNHGVIQCYKTRTHKATHSIVRENLHLLPDYESGYGIGLGPRYCPSLPAKITRFPDVNHHIVWLEPEGVDSHLVYPNGLSGAFPQEVQLKLLRTIPGLENVEIDTPGYDVEYDYIDARLLKHTLEFKHIKQLYFAGQICGTTGYEEAAGMGIVAGCNAALSSLNTNKEFVLNRSDGYIGVLIDDLVRKGTNEPYRMFTSRAEDRLFLRIDNADLRMLKKGLYCELIKNPERLNNIREKYVKVQAAINRLRTIILPMNRWDPSFKSSESKNGWDMLGTSGMTIDRIEAIVNEYYPKGTIATVCKHKMSTAENEGLAKAFETAEENLNTQANKISGKLTEYSMQIRNVIEARCKYAPFVERQAKQMERTLRGGSVPICPDMEYTRYACFSDFNVCHREQFAFLSKEEVEVLNKYRPGTISEAADLPGVTPASITLLAAQIHKTQR</sequence>
<dbReference type="VEuPathDB" id="PiroplasmaDB:BBOV_III003040"/>
<protein>
    <submittedName>
        <fullName evidence="6">Glucose inhibited division protein A family protein</fullName>
    </submittedName>
</protein>
<dbReference type="GO" id="GO:0005737">
    <property type="term" value="C:cytoplasm"/>
    <property type="evidence" value="ECO:0007669"/>
    <property type="project" value="UniProtKB-ARBA"/>
</dbReference>
<evidence type="ECO:0000256" key="4">
    <source>
        <dbReference type="ARBA" id="ARBA00022827"/>
    </source>
</evidence>